<accession>D0W482</accession>
<name>D0W482_NEICI</name>
<evidence type="ECO:0000313" key="2">
    <source>
        <dbReference type="Proteomes" id="UP000003294"/>
    </source>
</evidence>
<reference evidence="1 2" key="1">
    <citation type="submission" date="2009-10" db="EMBL/GenBank/DDBJ databases">
        <authorList>
            <person name="Weinstock G."/>
            <person name="Sodergren E."/>
            <person name="Clifton S."/>
            <person name="Fulton L."/>
            <person name="Fulton B."/>
            <person name="Courtney L."/>
            <person name="Fronick C."/>
            <person name="Harrison M."/>
            <person name="Strong C."/>
            <person name="Farmer C."/>
            <person name="Delahaunty K."/>
            <person name="Markovic C."/>
            <person name="Hall O."/>
            <person name="Minx P."/>
            <person name="Tomlinson C."/>
            <person name="Mitreva M."/>
            <person name="Nelson J."/>
            <person name="Hou S."/>
            <person name="Wollam A."/>
            <person name="Pepin K.H."/>
            <person name="Johnson M."/>
            <person name="Bhonagiri V."/>
            <person name="Nash W.E."/>
            <person name="Warren W."/>
            <person name="Chinwalla A."/>
            <person name="Mardis E.R."/>
            <person name="Wilson R.K."/>
        </authorList>
    </citation>
    <scope>NUCLEOTIDE SEQUENCE [LARGE SCALE GENOMIC DNA]</scope>
    <source>
        <strain evidence="1 2">ATCC 14685</strain>
    </source>
</reference>
<proteinExistence type="predicted"/>
<dbReference type="EMBL" id="ACDY02000008">
    <property type="protein sequence ID" value="EEZ71404.1"/>
    <property type="molecule type" value="Genomic_DNA"/>
</dbReference>
<dbReference type="Proteomes" id="UP000003294">
    <property type="component" value="Unassembled WGS sequence"/>
</dbReference>
<protein>
    <submittedName>
        <fullName evidence="1">Uncharacterized protein</fullName>
    </submittedName>
</protein>
<evidence type="ECO:0000313" key="1">
    <source>
        <dbReference type="EMBL" id="EEZ71404.1"/>
    </source>
</evidence>
<dbReference type="AlphaFoldDB" id="D0W482"/>
<gene>
    <name evidence="1" type="ORF">NEICINOT_04477</name>
</gene>
<comment type="caution">
    <text evidence="1">The sequence shown here is derived from an EMBL/GenBank/DDBJ whole genome shotgun (WGS) entry which is preliminary data.</text>
</comment>
<organism evidence="1 2">
    <name type="scientific">Neisseria cinerea ATCC 14685</name>
    <dbReference type="NCBI Taxonomy" id="546262"/>
    <lineage>
        <taxon>Bacteria</taxon>
        <taxon>Pseudomonadati</taxon>
        <taxon>Pseudomonadota</taxon>
        <taxon>Betaproteobacteria</taxon>
        <taxon>Neisseriales</taxon>
        <taxon>Neisseriaceae</taxon>
        <taxon>Neisseria</taxon>
    </lineage>
</organism>
<sequence>MCRFGIKCRLNAFQTAFPCLHLQRNSDCFKVNGSNMLKDDQ</sequence>